<gene>
    <name evidence="3" type="ORF">RFI_17595</name>
</gene>
<evidence type="ECO:0000313" key="3">
    <source>
        <dbReference type="EMBL" id="ETO19636.1"/>
    </source>
</evidence>
<dbReference type="Pfam" id="PF01302">
    <property type="entry name" value="CAP_GLY"/>
    <property type="match status" value="1"/>
</dbReference>
<dbReference type="Proteomes" id="UP000023152">
    <property type="component" value="Unassembled WGS sequence"/>
</dbReference>
<protein>
    <recommendedName>
        <fullName evidence="2">CAP-Gly domain-containing protein</fullName>
    </recommendedName>
</protein>
<evidence type="ECO:0000256" key="1">
    <source>
        <dbReference type="SAM" id="MobiDB-lite"/>
    </source>
</evidence>
<reference evidence="3 4" key="1">
    <citation type="journal article" date="2013" name="Curr. Biol.">
        <title>The Genome of the Foraminiferan Reticulomyxa filosa.</title>
        <authorList>
            <person name="Glockner G."/>
            <person name="Hulsmann N."/>
            <person name="Schleicher M."/>
            <person name="Noegel A.A."/>
            <person name="Eichinger L."/>
            <person name="Gallinger C."/>
            <person name="Pawlowski J."/>
            <person name="Sierra R."/>
            <person name="Euteneuer U."/>
            <person name="Pillet L."/>
            <person name="Moustafa A."/>
            <person name="Platzer M."/>
            <person name="Groth M."/>
            <person name="Szafranski K."/>
            <person name="Schliwa M."/>
        </authorList>
    </citation>
    <scope>NUCLEOTIDE SEQUENCE [LARGE SCALE GENOMIC DNA]</scope>
</reference>
<feature type="domain" description="CAP-Gly" evidence="2">
    <location>
        <begin position="168"/>
        <end position="233"/>
    </location>
</feature>
<keyword evidence="4" id="KW-1185">Reference proteome</keyword>
<dbReference type="InterPro" id="IPR036859">
    <property type="entry name" value="CAP-Gly_dom_sf"/>
</dbReference>
<feature type="compositionally biased region" description="Polar residues" evidence="1">
    <location>
        <begin position="97"/>
        <end position="109"/>
    </location>
</feature>
<dbReference type="SUPFAM" id="SSF74924">
    <property type="entry name" value="Cap-Gly domain"/>
    <property type="match status" value="1"/>
</dbReference>
<dbReference type="EMBL" id="ASPP01013461">
    <property type="protein sequence ID" value="ETO19636.1"/>
    <property type="molecule type" value="Genomic_DNA"/>
</dbReference>
<evidence type="ECO:0000259" key="2">
    <source>
        <dbReference type="Pfam" id="PF01302"/>
    </source>
</evidence>
<dbReference type="Gene3D" id="2.30.30.190">
    <property type="entry name" value="CAP Gly-rich-like domain"/>
    <property type="match status" value="1"/>
</dbReference>
<sequence>MYSSIDQRATLTPKTPQQINIHNRLSKRPSNGRINIINSNSNNVYDVKKVVTGTGAIEKVSSRLSKNPRVQTEDLFDDDEYSRSSNGSLKKAKMKVHTSNEPASLSLSSFKDEQKMENKLEESLSSLSSSLSSLSWSDSRSGYKYVQLERNDEISLRDVIIANVSNGHKIDEKPAKYTGIVRHIGVTEEIKQVTYLGMELLEPIGDTDGRILYPTLGTEMQYFTCGDKYGKYVYFNSIHKTRIRKINSEELFRALFKLRESLNELKYTYDKLGMPKKNEEISKLKKQLKDSIITNTNTNTNIITTATATKLSNVELSSLHVHPSAAVGHIQTVVAYSILIFFF</sequence>
<name>X6N0N0_RETFI</name>
<feature type="region of interest" description="Disordered" evidence="1">
    <location>
        <begin position="75"/>
        <end position="110"/>
    </location>
</feature>
<accession>X6N0N0</accession>
<comment type="caution">
    <text evidence="3">The sequence shown here is derived from an EMBL/GenBank/DDBJ whole genome shotgun (WGS) entry which is preliminary data.</text>
</comment>
<dbReference type="InterPro" id="IPR000938">
    <property type="entry name" value="CAP-Gly_domain"/>
</dbReference>
<dbReference type="AlphaFoldDB" id="X6N0N0"/>
<organism evidence="3 4">
    <name type="scientific">Reticulomyxa filosa</name>
    <dbReference type="NCBI Taxonomy" id="46433"/>
    <lineage>
        <taxon>Eukaryota</taxon>
        <taxon>Sar</taxon>
        <taxon>Rhizaria</taxon>
        <taxon>Retaria</taxon>
        <taxon>Foraminifera</taxon>
        <taxon>Monothalamids</taxon>
        <taxon>Reticulomyxidae</taxon>
        <taxon>Reticulomyxa</taxon>
    </lineage>
</organism>
<proteinExistence type="predicted"/>
<dbReference type="OrthoDB" id="2130750at2759"/>
<evidence type="ECO:0000313" key="4">
    <source>
        <dbReference type="Proteomes" id="UP000023152"/>
    </source>
</evidence>